<name>A0ABU8J3X5_9BURK</name>
<dbReference type="Proteomes" id="UP001386437">
    <property type="component" value="Unassembled WGS sequence"/>
</dbReference>
<evidence type="ECO:0000313" key="2">
    <source>
        <dbReference type="Proteomes" id="UP001386437"/>
    </source>
</evidence>
<sequence>MPPSPRRRALLAAGLSAVLTGGCSAPRPGDPSWAQGVVWQPDNDHIDPHGDWQALGVTDLLVQWTAVDDVSFLPGTSSQHDASSAPLHPSERLPDWTRIADEPWARNVIVGLAGRFDESSARAQAARLVEQSKRLVAARPPVHIDGYYFPVEVDPTWQHAAALAPLLDQLPRPLWISVYDNTNIGGAALAAWLDGWLPRDVGVFWQDGCGVYARGPAAAREYADALAARLGKPRVRLIAEAFRPAQGGGFRPASAAELAPQLRAYRDFRTYLFDGPHYVSPQLLQELRNTLG</sequence>
<proteinExistence type="predicted"/>
<evidence type="ECO:0000313" key="1">
    <source>
        <dbReference type="EMBL" id="MEI6002541.1"/>
    </source>
</evidence>
<organism evidence="1 2">
    <name type="scientific">Paraburkholderia bengalensis</name>
    <dbReference type="NCBI Taxonomy" id="2747562"/>
    <lineage>
        <taxon>Bacteria</taxon>
        <taxon>Pseudomonadati</taxon>
        <taxon>Pseudomonadota</taxon>
        <taxon>Betaproteobacteria</taxon>
        <taxon>Burkholderiales</taxon>
        <taxon>Burkholderiaceae</taxon>
        <taxon>Paraburkholderia</taxon>
    </lineage>
</organism>
<protein>
    <submittedName>
        <fullName evidence="1">Uncharacterized protein</fullName>
    </submittedName>
</protein>
<dbReference type="PROSITE" id="PS51257">
    <property type="entry name" value="PROKAR_LIPOPROTEIN"/>
    <property type="match status" value="1"/>
</dbReference>
<accession>A0ABU8J3X5</accession>
<dbReference type="Gene3D" id="3.20.20.80">
    <property type="entry name" value="Glycosidases"/>
    <property type="match status" value="1"/>
</dbReference>
<reference evidence="1 2" key="1">
    <citation type="journal article" date="2022" name="Arch. Microbiol.">
        <title>Paraburkholderia bengalensis sp. nov. isolated from roots of Oryza sativa, IR64.</title>
        <authorList>
            <person name="Nag P."/>
            <person name="Mondal N."/>
            <person name="Sarkar J."/>
            <person name="Das S."/>
        </authorList>
    </citation>
    <scope>NUCLEOTIDE SEQUENCE [LARGE SCALE GENOMIC DNA]</scope>
    <source>
        <strain evidence="1 2">IR64_4_BI</strain>
    </source>
</reference>
<gene>
    <name evidence="1" type="ORF">H3V53_37160</name>
</gene>
<comment type="caution">
    <text evidence="1">The sequence shown here is derived from an EMBL/GenBank/DDBJ whole genome shotgun (WGS) entry which is preliminary data.</text>
</comment>
<keyword evidence="2" id="KW-1185">Reference proteome</keyword>
<dbReference type="EMBL" id="JACFYJ010000118">
    <property type="protein sequence ID" value="MEI6002541.1"/>
    <property type="molecule type" value="Genomic_DNA"/>
</dbReference>